<dbReference type="Pfam" id="PF13640">
    <property type="entry name" value="2OG-FeII_Oxy_3"/>
    <property type="match status" value="1"/>
</dbReference>
<proteinExistence type="predicted"/>
<evidence type="ECO:0000256" key="1">
    <source>
        <dbReference type="ARBA" id="ARBA00001961"/>
    </source>
</evidence>
<keyword evidence="4 7" id="KW-0560">Oxidoreductase</keyword>
<keyword evidence="8" id="KW-1185">Reference proteome</keyword>
<comment type="cofactor">
    <cofactor evidence="1">
        <name>L-ascorbate</name>
        <dbReference type="ChEBI" id="CHEBI:38290"/>
    </cofactor>
</comment>
<evidence type="ECO:0000256" key="5">
    <source>
        <dbReference type="ARBA" id="ARBA00023004"/>
    </source>
</evidence>
<sequence>MAALPPMPAHAMPDFIEIYDDALSAEFCAELIKAFEASLHTVAGRTGAGVDISKKHSTDLHLNQHPEYQRFLQQVSQVTSHYAAEYFRKYHFALIAPVALTLADPDTGAPVALTHENYTELAAGQTDALMRSLYRLGPIQAQKYRAGEGNYNYWHCEVYPQLPANEPLHRTLLFMFYLNDVTEGGQTEFYYQDKAIAPRRGRMVIAPAYFTHTHRGCTPISSDKYILTSWILFNRAEQLYGQG</sequence>
<dbReference type="InterPro" id="IPR045054">
    <property type="entry name" value="P4HA-like"/>
</dbReference>
<dbReference type="InterPro" id="IPR006620">
    <property type="entry name" value="Pro_4_hyd_alph"/>
</dbReference>
<dbReference type="Proteomes" id="UP001180081">
    <property type="component" value="Unassembled WGS sequence"/>
</dbReference>
<evidence type="ECO:0000313" key="8">
    <source>
        <dbReference type="Proteomes" id="UP001180081"/>
    </source>
</evidence>
<dbReference type="RefSeq" id="WP_290333124.1">
    <property type="nucleotide sequence ID" value="NZ_JAUFPU010000010.1"/>
</dbReference>
<dbReference type="InterPro" id="IPR044862">
    <property type="entry name" value="Pro_4_hyd_alph_FE2OG_OXY"/>
</dbReference>
<name>A0ABT8B7W7_9NEIS</name>
<reference evidence="7" key="2">
    <citation type="submission" date="2023-06" db="EMBL/GenBank/DDBJ databases">
        <authorList>
            <person name="Lucena T."/>
            <person name="Sun Q."/>
        </authorList>
    </citation>
    <scope>NUCLEOTIDE SEQUENCE</scope>
    <source>
        <strain evidence="7">CECT 7703</strain>
    </source>
</reference>
<evidence type="ECO:0000259" key="6">
    <source>
        <dbReference type="SMART" id="SM00702"/>
    </source>
</evidence>
<feature type="domain" description="Prolyl 4-hydroxylase alpha subunit" evidence="6">
    <location>
        <begin position="14"/>
        <end position="232"/>
    </location>
</feature>
<dbReference type="PANTHER" id="PTHR10869">
    <property type="entry name" value="PROLYL 4-HYDROXYLASE ALPHA SUBUNIT"/>
    <property type="match status" value="1"/>
</dbReference>
<dbReference type="GO" id="GO:0016491">
    <property type="term" value="F:oxidoreductase activity"/>
    <property type="evidence" value="ECO:0007669"/>
    <property type="project" value="UniProtKB-KW"/>
</dbReference>
<dbReference type="SMART" id="SM00702">
    <property type="entry name" value="P4Hc"/>
    <property type="match status" value="1"/>
</dbReference>
<evidence type="ECO:0000256" key="4">
    <source>
        <dbReference type="ARBA" id="ARBA00023002"/>
    </source>
</evidence>
<evidence type="ECO:0000313" key="7">
    <source>
        <dbReference type="EMBL" id="MDN3577706.1"/>
    </source>
</evidence>
<evidence type="ECO:0000256" key="2">
    <source>
        <dbReference type="ARBA" id="ARBA00022723"/>
    </source>
</evidence>
<keyword evidence="2" id="KW-0479">Metal-binding</keyword>
<gene>
    <name evidence="7" type="ORF">QWZ03_13075</name>
</gene>
<keyword evidence="5" id="KW-0408">Iron</keyword>
<dbReference type="EMBL" id="JAUFPU010000010">
    <property type="protein sequence ID" value="MDN3577706.1"/>
    <property type="molecule type" value="Genomic_DNA"/>
</dbReference>
<protein>
    <submittedName>
        <fullName evidence="7">2OG-Fe(II) oxygenase</fullName>
        <ecNumber evidence="7">1.14.11.-</ecNumber>
    </submittedName>
</protein>
<organism evidence="7 8">
    <name type="scientific">Chitinimonas viridis</name>
    <dbReference type="NCBI Taxonomy" id="664880"/>
    <lineage>
        <taxon>Bacteria</taxon>
        <taxon>Pseudomonadati</taxon>
        <taxon>Pseudomonadota</taxon>
        <taxon>Betaproteobacteria</taxon>
        <taxon>Neisseriales</taxon>
        <taxon>Chitinibacteraceae</taxon>
        <taxon>Chitinimonas</taxon>
    </lineage>
</organism>
<dbReference type="Gene3D" id="2.60.120.620">
    <property type="entry name" value="q2cbj1_9rhob like domain"/>
    <property type="match status" value="1"/>
</dbReference>
<keyword evidence="3" id="KW-0223">Dioxygenase</keyword>
<evidence type="ECO:0000256" key="3">
    <source>
        <dbReference type="ARBA" id="ARBA00022964"/>
    </source>
</evidence>
<reference evidence="7" key="1">
    <citation type="journal article" date="2014" name="Int. J. Syst. Evol. Microbiol.">
        <title>Complete genome of a new Firmicutes species belonging to the dominant human colonic microbiota ('Ruminococcus bicirculans') reveals two chromosomes and a selective capacity to utilize plant glucans.</title>
        <authorList>
            <consortium name="NISC Comparative Sequencing Program"/>
            <person name="Wegmann U."/>
            <person name="Louis P."/>
            <person name="Goesmann A."/>
            <person name="Henrissat B."/>
            <person name="Duncan S.H."/>
            <person name="Flint H.J."/>
        </authorList>
    </citation>
    <scope>NUCLEOTIDE SEQUENCE</scope>
    <source>
        <strain evidence="7">CECT 7703</strain>
    </source>
</reference>
<comment type="caution">
    <text evidence="7">The sequence shown here is derived from an EMBL/GenBank/DDBJ whole genome shotgun (WGS) entry which is preliminary data.</text>
</comment>
<accession>A0ABT8B7W7</accession>
<dbReference type="EC" id="1.14.11.-" evidence="7"/>
<dbReference type="PANTHER" id="PTHR10869:SF246">
    <property type="entry name" value="TRANSMEMBRANE PROLYL 4-HYDROXYLASE"/>
    <property type="match status" value="1"/>
</dbReference>